<comment type="caution">
    <text evidence="4">The sequence shown here is derived from an EMBL/GenBank/DDBJ whole genome shotgun (WGS) entry which is preliminary data.</text>
</comment>
<reference evidence="4 5" key="1">
    <citation type="submission" date="2020-01" db="EMBL/GenBank/DDBJ databases">
        <title>A novel Bacillus sp. from Pasinler.</title>
        <authorList>
            <person name="Adiguzel A."/>
            <person name="Ay H."/>
            <person name="Baltaci M.O."/>
        </authorList>
    </citation>
    <scope>NUCLEOTIDE SEQUENCE [LARGE SCALE GENOMIC DNA]</scope>
    <source>
        <strain evidence="4 5">P1</strain>
    </source>
</reference>
<evidence type="ECO:0000313" key="5">
    <source>
        <dbReference type="Proteomes" id="UP000743899"/>
    </source>
</evidence>
<dbReference type="InterPro" id="IPR016181">
    <property type="entry name" value="Acyl_CoA_acyltransferase"/>
</dbReference>
<protein>
    <submittedName>
        <fullName evidence="4">GNAT family N-acetyltransferase</fullName>
    </submittedName>
</protein>
<dbReference type="InterPro" id="IPR000182">
    <property type="entry name" value="GNAT_dom"/>
</dbReference>
<keyword evidence="2" id="KW-0012">Acyltransferase</keyword>
<feature type="domain" description="N-acetyltransferase" evidence="3">
    <location>
        <begin position="3"/>
        <end position="161"/>
    </location>
</feature>
<accession>A0ABX0A974</accession>
<dbReference type="Gene3D" id="3.40.630.30">
    <property type="match status" value="1"/>
</dbReference>
<proteinExistence type="predicted"/>
<gene>
    <name evidence="4" type="ORF">GW534_08285</name>
</gene>
<evidence type="ECO:0000313" key="4">
    <source>
        <dbReference type="EMBL" id="NCU17753.1"/>
    </source>
</evidence>
<dbReference type="CDD" id="cd04301">
    <property type="entry name" value="NAT_SF"/>
    <property type="match status" value="1"/>
</dbReference>
<keyword evidence="5" id="KW-1185">Reference proteome</keyword>
<sequence>MHMKIRKATAIDAKGIAKVQVDTWRSTYNNIVSDEYLAQLSYDAREEMWQKIIPINSVYVAENDQGEIIGFSCGGKKNSEEYPKYKSELFAIYILQDYQKKGIGKLLVKPIVEDLIDEEIYSMIVYVFEDNPATKFYESLGGKKIDRLHTEFSTEEKKVYELVYGWDDIRQIF</sequence>
<dbReference type="PANTHER" id="PTHR43800">
    <property type="entry name" value="PEPTIDYL-LYSINE N-ACETYLTRANSFERASE YJAB"/>
    <property type="match status" value="1"/>
</dbReference>
<organism evidence="4 5">
    <name type="scientific">Pallidibacillus pasinlerensis</name>
    <dbReference type="NCBI Taxonomy" id="2703818"/>
    <lineage>
        <taxon>Bacteria</taxon>
        <taxon>Bacillati</taxon>
        <taxon>Bacillota</taxon>
        <taxon>Bacilli</taxon>
        <taxon>Bacillales</taxon>
        <taxon>Bacillaceae</taxon>
        <taxon>Pallidibacillus</taxon>
    </lineage>
</organism>
<dbReference type="EMBL" id="JAACYS010000033">
    <property type="protein sequence ID" value="NCU17753.1"/>
    <property type="molecule type" value="Genomic_DNA"/>
</dbReference>
<name>A0ABX0A974_9BACI</name>
<evidence type="ECO:0000256" key="2">
    <source>
        <dbReference type="ARBA" id="ARBA00023315"/>
    </source>
</evidence>
<evidence type="ECO:0000259" key="3">
    <source>
        <dbReference type="PROSITE" id="PS51186"/>
    </source>
</evidence>
<dbReference type="SUPFAM" id="SSF55729">
    <property type="entry name" value="Acyl-CoA N-acyltransferases (Nat)"/>
    <property type="match status" value="1"/>
</dbReference>
<evidence type="ECO:0000256" key="1">
    <source>
        <dbReference type="ARBA" id="ARBA00022679"/>
    </source>
</evidence>
<dbReference type="PROSITE" id="PS51186">
    <property type="entry name" value="GNAT"/>
    <property type="match status" value="1"/>
</dbReference>
<keyword evidence="1" id="KW-0808">Transferase</keyword>
<dbReference type="Proteomes" id="UP000743899">
    <property type="component" value="Unassembled WGS sequence"/>
</dbReference>
<dbReference type="PANTHER" id="PTHR43800:SF1">
    <property type="entry name" value="PEPTIDYL-LYSINE N-ACETYLTRANSFERASE YJAB"/>
    <property type="match status" value="1"/>
</dbReference>
<dbReference type="Pfam" id="PF00583">
    <property type="entry name" value="Acetyltransf_1"/>
    <property type="match status" value="1"/>
</dbReference>